<protein>
    <submittedName>
        <fullName evidence="1">Uncharacterized protein</fullName>
    </submittedName>
</protein>
<proteinExistence type="predicted"/>
<dbReference type="Proteomes" id="UP000825598">
    <property type="component" value="Chromosome"/>
</dbReference>
<dbReference type="EMBL" id="CP081673">
    <property type="protein sequence ID" value="QZH65010.1"/>
    <property type="molecule type" value="Genomic_DNA"/>
</dbReference>
<reference evidence="1" key="1">
    <citation type="submission" date="2021-07" db="EMBL/GenBank/DDBJ databases">
        <title>Complete Genome Sequences of Mycobacterium farcinogenes Isolated from Clinical Specimens from Patients in Thailand.</title>
        <authorList>
            <person name="Sodsai P."/>
        </authorList>
    </citation>
    <scope>NUCLEOTIDE SEQUENCE</scope>
    <source>
        <strain evidence="1">BKK/CU-MFGFA-001</strain>
    </source>
</reference>
<keyword evidence="2" id="KW-1185">Reference proteome</keyword>
<evidence type="ECO:0000313" key="1">
    <source>
        <dbReference type="EMBL" id="QZH65010.1"/>
    </source>
</evidence>
<gene>
    <name evidence="1" type="ORF">K6L26_23865</name>
</gene>
<evidence type="ECO:0000313" key="2">
    <source>
        <dbReference type="Proteomes" id="UP000825598"/>
    </source>
</evidence>
<accession>A0ACD1FDD0</accession>
<name>A0ACD1FDD0_MYCFR</name>
<sequence length="458" mass="50847">MSRSLFVIAAGFNGRHNPLRNGWSTGQLHAVAQAMGLAVPQQLPVAFIACSLVAEQRTSATELRYSRSQRNYSFLDAYEDDEMMTYRKVVSAVDWLIAHGYAEGRKGVWWLSKQSIMWATPKLMDIVGHLVDLTARQGAMLRDEIVLRDKDGNSIGFTDTGEIRRMRQELKAINAHLAAQQYLLNGSALYISPATRIFNQTFRRGGRLYHQGSSYQQMPKDKRAQIKMLVDGELCDTVELDFESLHMRLVYARAGKTMPAGDLYEVEGFSRKLAKVATLISLNADGTEIGAITGVLSSDEELCAANDLDHRSPSMLRAAAERLIAAIKRKHYRVKEFFGTGAGAELMKADSDIAVRIMRAMIEQAGRCPLVVHDSFIVPAMDAPLLEDLMTKALASHTLSSTRPVTSSTSSSQRFCSLPPIHLGKHHSEQGLYVLPQTYAREVFAHTRELAQPHGPDP</sequence>
<organism evidence="1 2">
    <name type="scientific">Mycolicibacterium farcinogenes</name>
    <name type="common">Mycobacterium farcinogenes</name>
    <dbReference type="NCBI Taxonomy" id="1802"/>
    <lineage>
        <taxon>Bacteria</taxon>
        <taxon>Bacillati</taxon>
        <taxon>Actinomycetota</taxon>
        <taxon>Actinomycetes</taxon>
        <taxon>Mycobacteriales</taxon>
        <taxon>Mycobacteriaceae</taxon>
        <taxon>Mycolicibacterium</taxon>
    </lineage>
</organism>